<feature type="transmembrane region" description="Helical" evidence="5">
    <location>
        <begin position="208"/>
        <end position="227"/>
    </location>
</feature>
<comment type="subcellular location">
    <subcellularLocation>
        <location evidence="1">Membrane</location>
        <topology evidence="1">Multi-pass membrane protein</topology>
    </subcellularLocation>
</comment>
<reference evidence="6 7" key="1">
    <citation type="journal article" date="2016" name="Nat. Commun.">
        <title>Thousands of microbial genomes shed light on interconnected biogeochemical processes in an aquifer system.</title>
        <authorList>
            <person name="Anantharaman K."/>
            <person name="Brown C.T."/>
            <person name="Hug L.A."/>
            <person name="Sharon I."/>
            <person name="Castelle C.J."/>
            <person name="Probst A.J."/>
            <person name="Thomas B.C."/>
            <person name="Singh A."/>
            <person name="Wilkins M.J."/>
            <person name="Karaoz U."/>
            <person name="Brodie E.L."/>
            <person name="Williams K.H."/>
            <person name="Hubbard S.S."/>
            <person name="Banfield J.F."/>
        </authorList>
    </citation>
    <scope>NUCLEOTIDE SEQUENCE [LARGE SCALE GENOMIC DNA]</scope>
</reference>
<dbReference type="PANTHER" id="PTHR11048">
    <property type="entry name" value="PRENYLTRANSFERASES"/>
    <property type="match status" value="1"/>
</dbReference>
<dbReference type="Pfam" id="PF01040">
    <property type="entry name" value="UbiA"/>
    <property type="match status" value="1"/>
</dbReference>
<feature type="transmembrane region" description="Helical" evidence="5">
    <location>
        <begin position="163"/>
        <end position="180"/>
    </location>
</feature>
<evidence type="ECO:0000313" key="7">
    <source>
        <dbReference type="Proteomes" id="UP000178417"/>
    </source>
</evidence>
<dbReference type="InterPro" id="IPR044878">
    <property type="entry name" value="UbiA_sf"/>
</dbReference>
<dbReference type="InterPro" id="IPR000537">
    <property type="entry name" value="UbiA_prenyltransferase"/>
</dbReference>
<dbReference type="NCBIfam" id="NF008978">
    <property type="entry name" value="PRK12324.1-4"/>
    <property type="match status" value="1"/>
</dbReference>
<evidence type="ECO:0000256" key="4">
    <source>
        <dbReference type="ARBA" id="ARBA00023136"/>
    </source>
</evidence>
<keyword evidence="4 5" id="KW-0472">Membrane</keyword>
<evidence type="ECO:0000256" key="2">
    <source>
        <dbReference type="ARBA" id="ARBA00022692"/>
    </source>
</evidence>
<dbReference type="GO" id="GO:0016765">
    <property type="term" value="F:transferase activity, transferring alkyl or aryl (other than methyl) groups"/>
    <property type="evidence" value="ECO:0007669"/>
    <property type="project" value="InterPro"/>
</dbReference>
<dbReference type="Proteomes" id="UP000178417">
    <property type="component" value="Unassembled WGS sequence"/>
</dbReference>
<feature type="transmembrane region" description="Helical" evidence="5">
    <location>
        <begin position="21"/>
        <end position="41"/>
    </location>
</feature>
<sequence>MAKNLSRIILLQIKTLRPKQWIKNFFLFAGVIFSQNIFNLQLFLKTFFAFVLFCLISSSIYILNDIVDKNKDKAHEEKKSRPIASGELKIIHALLVFFPFVLFSIFFSFYLNTGFGVLVVLYFLLGVIYSLYLKNLVIIDSLSIAGFFLLRVIAGAVVVNVAMSSWFLLCATFLSLFIAFHKRRNEIVLLNNEASAHRKVLDKYSLGFLDQMIAVVTALTIMSYSLYTMSPETVEKFGTTNLIFTIPFVLYGLFRYLYLVHQEKKGGSPTDLVVGDCGLFVNIVLWVVLVFIILYVRRQL</sequence>
<dbReference type="AlphaFoldDB" id="A0A1F4SNM9"/>
<evidence type="ECO:0008006" key="8">
    <source>
        <dbReference type="Google" id="ProtNLM"/>
    </source>
</evidence>
<dbReference type="InterPro" id="IPR039653">
    <property type="entry name" value="Prenyltransferase"/>
</dbReference>
<dbReference type="EMBL" id="MEUB01000033">
    <property type="protein sequence ID" value="OGC22009.1"/>
    <property type="molecule type" value="Genomic_DNA"/>
</dbReference>
<dbReference type="Gene3D" id="1.10.357.140">
    <property type="entry name" value="UbiA prenyltransferase"/>
    <property type="match status" value="1"/>
</dbReference>
<comment type="caution">
    <text evidence="6">The sequence shown here is derived from an EMBL/GenBank/DDBJ whole genome shotgun (WGS) entry which is preliminary data.</text>
</comment>
<dbReference type="PANTHER" id="PTHR11048:SF5">
    <property type="entry name" value="DECAPRENYL-PHOSPHATE PHOSPHORIBOSYLTRANSFERASE"/>
    <property type="match status" value="1"/>
</dbReference>
<evidence type="ECO:0000256" key="3">
    <source>
        <dbReference type="ARBA" id="ARBA00022989"/>
    </source>
</evidence>
<gene>
    <name evidence="6" type="ORF">A2310_06895</name>
</gene>
<proteinExistence type="predicted"/>
<keyword evidence="2 5" id="KW-0812">Transmembrane</keyword>
<dbReference type="GO" id="GO:0005886">
    <property type="term" value="C:plasma membrane"/>
    <property type="evidence" value="ECO:0007669"/>
    <property type="project" value="TreeGrafter"/>
</dbReference>
<protein>
    <recommendedName>
        <fullName evidence="8">Phosphoribose diphosphate--decaprenyl-phosphate phosphoribosyltransferase</fullName>
    </recommendedName>
</protein>
<name>A0A1F4SNM9_UNCSA</name>
<feature type="transmembrane region" description="Helical" evidence="5">
    <location>
        <begin position="137"/>
        <end position="157"/>
    </location>
</feature>
<dbReference type="STRING" id="1802579.A2310_06895"/>
<dbReference type="CDD" id="cd13963">
    <property type="entry name" value="PT_UbiA_2"/>
    <property type="match status" value="1"/>
</dbReference>
<feature type="transmembrane region" description="Helical" evidence="5">
    <location>
        <begin position="272"/>
        <end position="296"/>
    </location>
</feature>
<dbReference type="GO" id="GO:0009247">
    <property type="term" value="P:glycolipid biosynthetic process"/>
    <property type="evidence" value="ECO:0007669"/>
    <property type="project" value="TreeGrafter"/>
</dbReference>
<feature type="transmembrane region" description="Helical" evidence="5">
    <location>
        <begin position="115"/>
        <end position="132"/>
    </location>
</feature>
<feature type="transmembrane region" description="Helical" evidence="5">
    <location>
        <begin position="47"/>
        <end position="67"/>
    </location>
</feature>
<evidence type="ECO:0000313" key="6">
    <source>
        <dbReference type="EMBL" id="OGC22009.1"/>
    </source>
</evidence>
<feature type="transmembrane region" description="Helical" evidence="5">
    <location>
        <begin position="239"/>
        <end position="260"/>
    </location>
</feature>
<keyword evidence="3 5" id="KW-1133">Transmembrane helix</keyword>
<evidence type="ECO:0000256" key="5">
    <source>
        <dbReference type="SAM" id="Phobius"/>
    </source>
</evidence>
<organism evidence="6 7">
    <name type="scientific">candidate division WOR-1 bacterium RIFOXYB2_FULL_37_13</name>
    <dbReference type="NCBI Taxonomy" id="1802579"/>
    <lineage>
        <taxon>Bacteria</taxon>
        <taxon>Bacillati</taxon>
        <taxon>Saganbacteria</taxon>
    </lineage>
</organism>
<feature type="transmembrane region" description="Helical" evidence="5">
    <location>
        <begin position="88"/>
        <end position="109"/>
    </location>
</feature>
<dbReference type="NCBIfam" id="NF008977">
    <property type="entry name" value="PRK12324.1-2"/>
    <property type="match status" value="1"/>
</dbReference>
<evidence type="ECO:0000256" key="1">
    <source>
        <dbReference type="ARBA" id="ARBA00004141"/>
    </source>
</evidence>
<accession>A0A1F4SNM9</accession>